<dbReference type="EMBL" id="JABACI010000006">
    <property type="protein sequence ID" value="NLP85908.1"/>
    <property type="molecule type" value="Genomic_DNA"/>
</dbReference>
<comment type="caution">
    <text evidence="2">The sequence shown here is derived from an EMBL/GenBank/DDBJ whole genome shotgun (WGS) entry which is preliminary data.</text>
</comment>
<dbReference type="PROSITE" id="PS00409">
    <property type="entry name" value="PROKAR_NTER_METHYL"/>
    <property type="match status" value="1"/>
</dbReference>
<dbReference type="InterPro" id="IPR045584">
    <property type="entry name" value="Pilin-like"/>
</dbReference>
<accession>A0ABX1KHZ1</accession>
<dbReference type="Pfam" id="PF07963">
    <property type="entry name" value="N_methyl"/>
    <property type="match status" value="1"/>
</dbReference>
<evidence type="ECO:0000313" key="3">
    <source>
        <dbReference type="Proteomes" id="UP001429745"/>
    </source>
</evidence>
<dbReference type="Gene3D" id="3.30.700.10">
    <property type="entry name" value="Glycoprotein, Type 4 Pilin"/>
    <property type="match status" value="1"/>
</dbReference>
<evidence type="ECO:0000256" key="1">
    <source>
        <dbReference type="SAM" id="Phobius"/>
    </source>
</evidence>
<feature type="transmembrane region" description="Helical" evidence="1">
    <location>
        <begin position="23"/>
        <end position="47"/>
    </location>
</feature>
<dbReference type="InterPro" id="IPR012902">
    <property type="entry name" value="N_methyl_site"/>
</dbReference>
<protein>
    <submittedName>
        <fullName evidence="2">Prepilin-type N-terminal cleavage/methylation domain-containing protein</fullName>
    </submittedName>
</protein>
<gene>
    <name evidence="2" type="ORF">HF576_18920</name>
</gene>
<proteinExistence type="predicted"/>
<evidence type="ECO:0000313" key="2">
    <source>
        <dbReference type="EMBL" id="NLP85908.1"/>
    </source>
</evidence>
<reference evidence="2 3" key="1">
    <citation type="submission" date="2020-04" db="EMBL/GenBank/DDBJ databases">
        <title>CFH 90308 Microbacterium sp.</title>
        <authorList>
            <person name="Nie G."/>
            <person name="Ming H."/>
            <person name="Xia T."/>
        </authorList>
    </citation>
    <scope>NUCLEOTIDE SEQUENCE [LARGE SCALE GENOMIC DNA]</scope>
    <source>
        <strain evidence="2 3">CFH 90308</strain>
    </source>
</reference>
<sequence>MRAFIKNYIASEKARREEEGEKGFSLIELIIVVVILGVLVAIAIPVFGSIQATAEENATKAVAASAATQWTAQLANNEPVTAYKSGDAKISLTGQPAAGAAIETVCATATYDRAVDYVAKSGPGC</sequence>
<dbReference type="NCBIfam" id="TIGR02532">
    <property type="entry name" value="IV_pilin_GFxxxE"/>
    <property type="match status" value="1"/>
</dbReference>
<keyword evidence="1" id="KW-1133">Transmembrane helix</keyword>
<keyword evidence="1" id="KW-0812">Transmembrane</keyword>
<name>A0ABX1KHZ1_9MICO</name>
<keyword evidence="1" id="KW-0472">Membrane</keyword>
<dbReference type="Proteomes" id="UP001429745">
    <property type="component" value="Unassembled WGS sequence"/>
</dbReference>
<keyword evidence="3" id="KW-1185">Reference proteome</keyword>
<organism evidence="2 3">
    <name type="scientific">Microbacterium salsuginis</name>
    <dbReference type="NCBI Taxonomy" id="2722803"/>
    <lineage>
        <taxon>Bacteria</taxon>
        <taxon>Bacillati</taxon>
        <taxon>Actinomycetota</taxon>
        <taxon>Actinomycetes</taxon>
        <taxon>Micrococcales</taxon>
        <taxon>Microbacteriaceae</taxon>
        <taxon>Microbacterium</taxon>
    </lineage>
</organism>
<dbReference type="SUPFAM" id="SSF54523">
    <property type="entry name" value="Pili subunits"/>
    <property type="match status" value="1"/>
</dbReference>
<dbReference type="RefSeq" id="WP_168914401.1">
    <property type="nucleotide sequence ID" value="NZ_JABACI010000006.1"/>
</dbReference>